<dbReference type="InterPro" id="IPR028082">
    <property type="entry name" value="Peripla_BP_I"/>
</dbReference>
<evidence type="ECO:0000256" key="2">
    <source>
        <dbReference type="ARBA" id="ARBA00007639"/>
    </source>
</evidence>
<comment type="similarity">
    <text evidence="2">Belongs to the bacterial solute-binding protein 2 family.</text>
</comment>
<dbReference type="RefSeq" id="WP_218851542.1">
    <property type="nucleotide sequence ID" value="NZ_JACCBG010000001.1"/>
</dbReference>
<protein>
    <submittedName>
        <fullName evidence="5">Fructose transport system substrate-binding protein</fullName>
    </submittedName>
</protein>
<proteinExistence type="inferred from homology"/>
<dbReference type="Gene3D" id="3.40.50.2300">
    <property type="match status" value="2"/>
</dbReference>
<keyword evidence="6" id="KW-1185">Reference proteome</keyword>
<evidence type="ECO:0000259" key="4">
    <source>
        <dbReference type="Pfam" id="PF13407"/>
    </source>
</evidence>
<feature type="domain" description="Periplasmic binding protein" evidence="4">
    <location>
        <begin position="3"/>
        <end position="279"/>
    </location>
</feature>
<dbReference type="AlphaFoldDB" id="A0A7Y9E9F2"/>
<evidence type="ECO:0000256" key="1">
    <source>
        <dbReference type="ARBA" id="ARBA00004196"/>
    </source>
</evidence>
<dbReference type="GO" id="GO:0030313">
    <property type="term" value="C:cell envelope"/>
    <property type="evidence" value="ECO:0007669"/>
    <property type="project" value="UniProtKB-SubCell"/>
</dbReference>
<dbReference type="EMBL" id="JACCBG010000001">
    <property type="protein sequence ID" value="NYD43437.1"/>
    <property type="molecule type" value="Genomic_DNA"/>
</dbReference>
<evidence type="ECO:0000256" key="3">
    <source>
        <dbReference type="ARBA" id="ARBA00022729"/>
    </source>
</evidence>
<dbReference type="PANTHER" id="PTHR46847">
    <property type="entry name" value="D-ALLOSE-BINDING PERIPLASMIC PROTEIN-RELATED"/>
    <property type="match status" value="1"/>
</dbReference>
<evidence type="ECO:0000313" key="5">
    <source>
        <dbReference type="EMBL" id="NYD43437.1"/>
    </source>
</evidence>
<dbReference type="Proteomes" id="UP000535511">
    <property type="component" value="Unassembled WGS sequence"/>
</dbReference>
<reference evidence="5 6" key="1">
    <citation type="submission" date="2020-07" db="EMBL/GenBank/DDBJ databases">
        <title>Sequencing the genomes of 1000 actinobacteria strains.</title>
        <authorList>
            <person name="Klenk H.-P."/>
        </authorList>
    </citation>
    <scope>NUCLEOTIDE SEQUENCE [LARGE SCALE GENOMIC DNA]</scope>
    <source>
        <strain evidence="5 6">DSM 21350</strain>
    </source>
</reference>
<evidence type="ECO:0000313" key="6">
    <source>
        <dbReference type="Proteomes" id="UP000535511"/>
    </source>
</evidence>
<dbReference type="PANTHER" id="PTHR46847:SF1">
    <property type="entry name" value="D-ALLOSE-BINDING PERIPLASMIC PROTEIN-RELATED"/>
    <property type="match status" value="1"/>
</dbReference>
<gene>
    <name evidence="5" type="ORF">BJZ21_003520</name>
</gene>
<comment type="subcellular location">
    <subcellularLocation>
        <location evidence="1">Cell envelope</location>
    </subcellularLocation>
</comment>
<keyword evidence="3" id="KW-0732">Signal</keyword>
<name>A0A7Y9E9F2_9ACTN</name>
<comment type="caution">
    <text evidence="5">The sequence shown here is derived from an EMBL/GenBank/DDBJ whole genome shotgun (WGS) entry which is preliminary data.</text>
</comment>
<accession>A0A7Y9E9F2</accession>
<dbReference type="SUPFAM" id="SSF53822">
    <property type="entry name" value="Periplasmic binding protein-like I"/>
    <property type="match status" value="1"/>
</dbReference>
<dbReference type="Pfam" id="PF13407">
    <property type="entry name" value="Peripla_BP_4"/>
    <property type="match status" value="1"/>
</dbReference>
<dbReference type="GO" id="GO:0030246">
    <property type="term" value="F:carbohydrate binding"/>
    <property type="evidence" value="ECO:0007669"/>
    <property type="project" value="UniProtKB-ARBA"/>
</dbReference>
<organism evidence="5 6">
    <name type="scientific">Nocardioides panaciterrulae</name>
    <dbReference type="NCBI Taxonomy" id="661492"/>
    <lineage>
        <taxon>Bacteria</taxon>
        <taxon>Bacillati</taxon>
        <taxon>Actinomycetota</taxon>
        <taxon>Actinomycetes</taxon>
        <taxon>Propionibacteriales</taxon>
        <taxon>Nocardioidaceae</taxon>
        <taxon>Nocardioides</taxon>
    </lineage>
</organism>
<sequence>MSLILKTLSNPYFVTMKSGAEAEAKKVDLDLTVAAGKTDGDTQTQISAIDDAISRGDKGILITPNGDAVNTELKKARDAGLFVIALDTVPNPPSTVDVTYATDNEQAGKLIGQYAAERLDGQKAVIAMLDDFNDQVVSVDVQRDHGFLEGMGIDPGSPTQNGKEQKTGHYTGGKGGDYQVVCHQPTAGSIPGGKTAMENCLSANGDINVVYTINEPAADGALQALADAGKQGVMVVTIDGSCKYVNSLVKDGKIAADAVQYPGKMASLGVQAIAKLASGGSTPSLPAGQDFINTGTALTTAQPVDGVKSETPATAAQSCWG</sequence>
<dbReference type="InterPro" id="IPR025997">
    <property type="entry name" value="SBP_2_dom"/>
</dbReference>